<name>A0AAD2G3V0_9STRA</name>
<sequence length="466" mass="48324">MKTSFSIALLASLLLANTAVHGQTTCNSTADCEAGAEYCSDGACAPIGFCQTEVDCYNEQNDFSSDDCSGYLECNANQCSKTCNGAACKPGSSLLDLFCPSVMCDIQNCEGAVSCVNNNCGECNIFYFDAKGSRICDNDDSLSSGPGVAEPVPCSSNSDCHVNIDDEDKIDSITNIMQLDTRAPAAQPYCAAGFCAAPGTCSTDEDCVNPSNDYGIIECVGPIVCQEGQCTRDCDTGSMCKEGATPVNCLVDPCTVTGCPESTGCVSDYCGGGCDAIHFDVAGNVLEECVKEPFTLPESCTQDKDCNDDTSGAVPTHYCSAGSCEAMGFCTDTTDCLNPSNEVNFVACTGYHQCTNGECGHVCSNEEHCCFVAAKCTAEELEACPDAVTCVKDNCNDSGDHCGAGTGSFYFDISGNSICASSPSAVPTENKATATGPGDEEELADGAMAVGSTFSLLVIVASIYML</sequence>
<feature type="chain" id="PRO_5042184144" evidence="1">
    <location>
        <begin position="23"/>
        <end position="466"/>
    </location>
</feature>
<dbReference type="Proteomes" id="UP001295423">
    <property type="component" value="Unassembled WGS sequence"/>
</dbReference>
<feature type="signal peptide" evidence="1">
    <location>
        <begin position="1"/>
        <end position="22"/>
    </location>
</feature>
<evidence type="ECO:0000256" key="1">
    <source>
        <dbReference type="SAM" id="SignalP"/>
    </source>
</evidence>
<reference evidence="2" key="1">
    <citation type="submission" date="2023-08" db="EMBL/GenBank/DDBJ databases">
        <authorList>
            <person name="Audoor S."/>
            <person name="Bilcke G."/>
        </authorList>
    </citation>
    <scope>NUCLEOTIDE SEQUENCE</scope>
</reference>
<dbReference type="AlphaFoldDB" id="A0AAD2G3V0"/>
<proteinExistence type="predicted"/>
<keyword evidence="3" id="KW-1185">Reference proteome</keyword>
<keyword evidence="1" id="KW-0732">Signal</keyword>
<protein>
    <submittedName>
        <fullName evidence="2">Uncharacterized protein</fullName>
    </submittedName>
</protein>
<organism evidence="2 3">
    <name type="scientific">Cylindrotheca closterium</name>
    <dbReference type="NCBI Taxonomy" id="2856"/>
    <lineage>
        <taxon>Eukaryota</taxon>
        <taxon>Sar</taxon>
        <taxon>Stramenopiles</taxon>
        <taxon>Ochrophyta</taxon>
        <taxon>Bacillariophyta</taxon>
        <taxon>Bacillariophyceae</taxon>
        <taxon>Bacillariophycidae</taxon>
        <taxon>Bacillariales</taxon>
        <taxon>Bacillariaceae</taxon>
        <taxon>Cylindrotheca</taxon>
    </lineage>
</organism>
<evidence type="ECO:0000313" key="2">
    <source>
        <dbReference type="EMBL" id="CAJ1959186.1"/>
    </source>
</evidence>
<dbReference type="EMBL" id="CAKOGP040001981">
    <property type="protein sequence ID" value="CAJ1959186.1"/>
    <property type="molecule type" value="Genomic_DNA"/>
</dbReference>
<gene>
    <name evidence="2" type="ORF">CYCCA115_LOCUS17607</name>
</gene>
<accession>A0AAD2G3V0</accession>
<comment type="caution">
    <text evidence="2">The sequence shown here is derived from an EMBL/GenBank/DDBJ whole genome shotgun (WGS) entry which is preliminary data.</text>
</comment>
<evidence type="ECO:0000313" key="3">
    <source>
        <dbReference type="Proteomes" id="UP001295423"/>
    </source>
</evidence>